<evidence type="ECO:0000256" key="4">
    <source>
        <dbReference type="ARBA" id="ARBA00022989"/>
    </source>
</evidence>
<evidence type="ECO:0000313" key="9">
    <source>
        <dbReference type="Proteomes" id="UP000005408"/>
    </source>
</evidence>
<reference evidence="8" key="1">
    <citation type="submission" date="2022-08" db="UniProtKB">
        <authorList>
            <consortium name="EnsemblMetazoa"/>
        </authorList>
    </citation>
    <scope>IDENTIFICATION</scope>
    <source>
        <strain evidence="8">05x7-T-G4-1.051#20</strain>
    </source>
</reference>
<name>A0A8W8JIN3_MAGGI</name>
<keyword evidence="9" id="KW-1185">Reference proteome</keyword>
<evidence type="ECO:0008006" key="10">
    <source>
        <dbReference type="Google" id="ProtNLM"/>
    </source>
</evidence>
<dbReference type="GO" id="GO:0016020">
    <property type="term" value="C:membrane"/>
    <property type="evidence" value="ECO:0007669"/>
    <property type="project" value="UniProtKB-SubCell"/>
</dbReference>
<sequence>MSSEKRFGPPPAYYQTEDPNVQTTFTYGNQYHQYQRGSQYPSPRDAQNTDNQHQPQYNARGQVMTTVVSQPGAIKRARVPQNWMGPAVLACLCCFWPTGICAIIAAGNANKAAANGDVVEAERHSRKARSYVEASVVTGLILIALGITEEKDTKLNKMSSNKGLGEPPSYNEATNCDQLKLAYENQNNQYPGGNQYPSPGGGPYPVSQHQPPCTPQDHVMLPLVTEPGAMVINRAPVTQNWMVPAVLTCLCCFWPTGIFAIIAASNANQAAANGDVIEAEKQSRKARSYVTVSFVIGIILIILGVVYRVALYSTLY</sequence>
<dbReference type="EnsemblMetazoa" id="G19584.2">
    <property type="protein sequence ID" value="G19584.2:cds"/>
    <property type="gene ID" value="G19584"/>
</dbReference>
<proteinExistence type="inferred from homology"/>
<dbReference type="PANTHER" id="PTHR14948">
    <property type="entry name" value="NG5"/>
    <property type="match status" value="1"/>
</dbReference>
<organism evidence="8 9">
    <name type="scientific">Magallana gigas</name>
    <name type="common">Pacific oyster</name>
    <name type="synonym">Crassostrea gigas</name>
    <dbReference type="NCBI Taxonomy" id="29159"/>
    <lineage>
        <taxon>Eukaryota</taxon>
        <taxon>Metazoa</taxon>
        <taxon>Spiralia</taxon>
        <taxon>Lophotrochozoa</taxon>
        <taxon>Mollusca</taxon>
        <taxon>Bivalvia</taxon>
        <taxon>Autobranchia</taxon>
        <taxon>Pteriomorphia</taxon>
        <taxon>Ostreida</taxon>
        <taxon>Ostreoidea</taxon>
        <taxon>Ostreidae</taxon>
        <taxon>Magallana</taxon>
    </lineage>
</organism>
<evidence type="ECO:0000256" key="3">
    <source>
        <dbReference type="ARBA" id="ARBA00022692"/>
    </source>
</evidence>
<feature type="transmembrane region" description="Helical" evidence="7">
    <location>
        <begin position="128"/>
        <end position="148"/>
    </location>
</feature>
<keyword evidence="4 7" id="KW-1133">Transmembrane helix</keyword>
<dbReference type="InterPro" id="IPR051423">
    <property type="entry name" value="CD225/Dispanin"/>
</dbReference>
<evidence type="ECO:0000256" key="7">
    <source>
        <dbReference type="SAM" id="Phobius"/>
    </source>
</evidence>
<dbReference type="Proteomes" id="UP000005408">
    <property type="component" value="Unassembled WGS sequence"/>
</dbReference>
<feature type="transmembrane region" description="Helical" evidence="7">
    <location>
        <begin position="289"/>
        <end position="310"/>
    </location>
</feature>
<feature type="region of interest" description="Disordered" evidence="6">
    <location>
        <begin position="1"/>
        <end position="20"/>
    </location>
</feature>
<dbReference type="PANTHER" id="PTHR14948:SF25">
    <property type="entry name" value="DUF4190 DOMAIN-CONTAINING PROTEIN"/>
    <property type="match status" value="1"/>
</dbReference>
<feature type="region of interest" description="Disordered" evidence="6">
    <location>
        <begin position="190"/>
        <end position="211"/>
    </location>
</feature>
<feature type="transmembrane region" description="Helical" evidence="7">
    <location>
        <begin position="83"/>
        <end position="108"/>
    </location>
</feature>
<feature type="region of interest" description="Disordered" evidence="6">
    <location>
        <begin position="32"/>
        <end position="59"/>
    </location>
</feature>
<evidence type="ECO:0000256" key="1">
    <source>
        <dbReference type="ARBA" id="ARBA00004370"/>
    </source>
</evidence>
<protein>
    <recommendedName>
        <fullName evidence="10">Proline-rich transmembrane protein 1</fullName>
    </recommendedName>
</protein>
<evidence type="ECO:0000313" key="8">
    <source>
        <dbReference type="EnsemblMetazoa" id="G19584.2:cds"/>
    </source>
</evidence>
<evidence type="ECO:0000256" key="5">
    <source>
        <dbReference type="ARBA" id="ARBA00023136"/>
    </source>
</evidence>
<evidence type="ECO:0000256" key="6">
    <source>
        <dbReference type="SAM" id="MobiDB-lite"/>
    </source>
</evidence>
<dbReference type="InterPro" id="IPR007593">
    <property type="entry name" value="CD225/Dispanin_fam"/>
</dbReference>
<dbReference type="Pfam" id="PF04505">
    <property type="entry name" value="CD225"/>
    <property type="match status" value="2"/>
</dbReference>
<keyword evidence="5 7" id="KW-0472">Membrane</keyword>
<accession>A0A8W8JIN3</accession>
<evidence type="ECO:0000256" key="2">
    <source>
        <dbReference type="ARBA" id="ARBA00006843"/>
    </source>
</evidence>
<dbReference type="AlphaFoldDB" id="A0A8W8JIN3"/>
<keyword evidence="3 7" id="KW-0812">Transmembrane</keyword>
<comment type="subcellular location">
    <subcellularLocation>
        <location evidence="1">Membrane</location>
    </subcellularLocation>
</comment>
<comment type="similarity">
    <text evidence="2">Belongs to the CD225/Dispanin family.</text>
</comment>